<keyword evidence="15 19" id="KW-0472">Membrane</keyword>
<dbReference type="GO" id="GO:0005886">
    <property type="term" value="C:plasma membrane"/>
    <property type="evidence" value="ECO:0007669"/>
    <property type="project" value="UniProtKB-SubCell"/>
</dbReference>
<feature type="transmembrane region" description="Helical" evidence="19">
    <location>
        <begin position="38"/>
        <end position="58"/>
    </location>
</feature>
<evidence type="ECO:0000256" key="11">
    <source>
        <dbReference type="ARBA" id="ARBA00022982"/>
    </source>
</evidence>
<dbReference type="FunFam" id="1.20.210.10:FF:000003">
    <property type="entry name" value="Cytochrome c oxidase subunit 1"/>
    <property type="match status" value="1"/>
</dbReference>
<evidence type="ECO:0000256" key="12">
    <source>
        <dbReference type="ARBA" id="ARBA00022989"/>
    </source>
</evidence>
<comment type="subcellular location">
    <subcellularLocation>
        <location evidence="1 19">Cell membrane</location>
        <topology evidence="1 19">Multi-pass membrane protein</topology>
    </subcellularLocation>
</comment>
<keyword evidence="10" id="KW-1278">Translocase</keyword>
<dbReference type="PROSITE" id="PS00077">
    <property type="entry name" value="COX1_CUB"/>
    <property type="match status" value="1"/>
</dbReference>
<evidence type="ECO:0000256" key="19">
    <source>
        <dbReference type="RuleBase" id="RU363061"/>
    </source>
</evidence>
<evidence type="ECO:0000256" key="18">
    <source>
        <dbReference type="RuleBase" id="RU000370"/>
    </source>
</evidence>
<dbReference type="GO" id="GO:0046872">
    <property type="term" value="F:metal ion binding"/>
    <property type="evidence" value="ECO:0007669"/>
    <property type="project" value="UniProtKB-KW"/>
</dbReference>
<dbReference type="GO" id="GO:0022904">
    <property type="term" value="P:respiratory electron transport chain"/>
    <property type="evidence" value="ECO:0007669"/>
    <property type="project" value="TreeGrafter"/>
</dbReference>
<dbReference type="PANTHER" id="PTHR10422:SF18">
    <property type="entry name" value="CYTOCHROME C OXIDASE SUBUNIT 1"/>
    <property type="match status" value="1"/>
</dbReference>
<dbReference type="EC" id="7.1.1.9" evidence="19"/>
<evidence type="ECO:0000256" key="14">
    <source>
        <dbReference type="ARBA" id="ARBA00023008"/>
    </source>
</evidence>
<protein>
    <recommendedName>
        <fullName evidence="19">Cytochrome c oxidase subunit 1</fullName>
        <ecNumber evidence="19">7.1.1.9</ecNumber>
    </recommendedName>
</protein>
<keyword evidence="9 19" id="KW-0479">Metal-binding</keyword>
<dbReference type="Proteomes" id="UP000249915">
    <property type="component" value="Unassembled WGS sequence"/>
</dbReference>
<evidence type="ECO:0000256" key="16">
    <source>
        <dbReference type="ARBA" id="ARBA00025218"/>
    </source>
</evidence>
<organism evidence="20 21">
    <name type="scientific">Prauserella muralis</name>
    <dbReference type="NCBI Taxonomy" id="588067"/>
    <lineage>
        <taxon>Bacteria</taxon>
        <taxon>Bacillati</taxon>
        <taxon>Actinomycetota</taxon>
        <taxon>Actinomycetes</taxon>
        <taxon>Pseudonocardiales</taxon>
        <taxon>Pseudonocardiaceae</taxon>
        <taxon>Prauserella</taxon>
    </lineage>
</organism>
<evidence type="ECO:0000313" key="21">
    <source>
        <dbReference type="Proteomes" id="UP000249915"/>
    </source>
</evidence>
<evidence type="ECO:0000256" key="4">
    <source>
        <dbReference type="ARBA" id="ARBA00022448"/>
    </source>
</evidence>
<comment type="caution">
    <text evidence="20">The sequence shown here is derived from an EMBL/GenBank/DDBJ whole genome shotgun (WGS) entry which is preliminary data.</text>
</comment>
<comment type="catalytic activity">
    <reaction evidence="17 19">
        <text>4 Fe(II)-[cytochrome c] + O2 + 8 H(+)(in) = 4 Fe(III)-[cytochrome c] + 2 H2O + 4 H(+)(out)</text>
        <dbReference type="Rhea" id="RHEA:11436"/>
        <dbReference type="Rhea" id="RHEA-COMP:10350"/>
        <dbReference type="Rhea" id="RHEA-COMP:14399"/>
        <dbReference type="ChEBI" id="CHEBI:15377"/>
        <dbReference type="ChEBI" id="CHEBI:15378"/>
        <dbReference type="ChEBI" id="CHEBI:15379"/>
        <dbReference type="ChEBI" id="CHEBI:29033"/>
        <dbReference type="ChEBI" id="CHEBI:29034"/>
        <dbReference type="EC" id="7.1.1.9"/>
    </reaction>
</comment>
<accession>A0A2V4B2R9</accession>
<evidence type="ECO:0000256" key="7">
    <source>
        <dbReference type="ARBA" id="ARBA00022660"/>
    </source>
</evidence>
<dbReference type="AlphaFoldDB" id="A0A2V4B2R9"/>
<dbReference type="InterPro" id="IPR036927">
    <property type="entry name" value="Cyt_c_oxase-like_su1_sf"/>
</dbReference>
<evidence type="ECO:0000256" key="8">
    <source>
        <dbReference type="ARBA" id="ARBA00022692"/>
    </source>
</evidence>
<dbReference type="GO" id="GO:0020037">
    <property type="term" value="F:heme binding"/>
    <property type="evidence" value="ECO:0007669"/>
    <property type="project" value="InterPro"/>
</dbReference>
<dbReference type="PRINTS" id="PR01165">
    <property type="entry name" value="CYCOXIDASEI"/>
</dbReference>
<evidence type="ECO:0000313" key="20">
    <source>
        <dbReference type="EMBL" id="PXY28292.1"/>
    </source>
</evidence>
<evidence type="ECO:0000256" key="6">
    <source>
        <dbReference type="ARBA" id="ARBA00022617"/>
    </source>
</evidence>
<comment type="function">
    <text evidence="16 19">Cytochrome c oxidase is the component of the respiratory chain that catalyzes the reduction of oxygen to water. Subunits 1-3 form the functional core of the enzyme complex. CO I is the catalytic subunit of the enzyme. Electrons originating in cytochrome c are transferred via the copper A center of subunit 2 and heme A of subunit 1 to the bimetallic center formed by heme A3 and copper B.</text>
</comment>
<keyword evidence="12 19" id="KW-1133">Transmembrane helix</keyword>
<dbReference type="OrthoDB" id="9803294at2"/>
<dbReference type="CDD" id="cd01662">
    <property type="entry name" value="Ubiquinol_Oxidase_I"/>
    <property type="match status" value="1"/>
</dbReference>
<comment type="similarity">
    <text evidence="3 18">Belongs to the heme-copper respiratory oxidase family.</text>
</comment>
<dbReference type="GO" id="GO:0006119">
    <property type="term" value="P:oxidative phosphorylation"/>
    <property type="evidence" value="ECO:0007669"/>
    <property type="project" value="UniProtKB-UniPathway"/>
</dbReference>
<evidence type="ECO:0000256" key="2">
    <source>
        <dbReference type="ARBA" id="ARBA00004673"/>
    </source>
</evidence>
<feature type="transmembrane region" description="Helical" evidence="19">
    <location>
        <begin position="263"/>
        <end position="281"/>
    </location>
</feature>
<dbReference type="EMBL" id="MASW01000002">
    <property type="protein sequence ID" value="PXY28292.1"/>
    <property type="molecule type" value="Genomic_DNA"/>
</dbReference>
<feature type="transmembrane region" description="Helical" evidence="19">
    <location>
        <begin position="204"/>
        <end position="232"/>
    </location>
</feature>
<dbReference type="Gene3D" id="1.20.210.10">
    <property type="entry name" value="Cytochrome c oxidase-like, subunit I domain"/>
    <property type="match status" value="1"/>
</dbReference>
<comment type="pathway">
    <text evidence="2 19">Energy metabolism; oxidative phosphorylation.</text>
</comment>
<dbReference type="Pfam" id="PF00115">
    <property type="entry name" value="COX1"/>
    <property type="match status" value="1"/>
</dbReference>
<dbReference type="PANTHER" id="PTHR10422">
    <property type="entry name" value="CYTOCHROME C OXIDASE SUBUNIT 1"/>
    <property type="match status" value="1"/>
</dbReference>
<evidence type="ECO:0000256" key="10">
    <source>
        <dbReference type="ARBA" id="ARBA00022967"/>
    </source>
</evidence>
<feature type="transmembrane region" description="Helical" evidence="19">
    <location>
        <begin position="166"/>
        <end position="192"/>
    </location>
</feature>
<keyword evidence="8 18" id="KW-0812">Transmembrane</keyword>
<feature type="transmembrane region" description="Helical" evidence="19">
    <location>
        <begin position="313"/>
        <end position="335"/>
    </location>
</feature>
<keyword evidence="4 18" id="KW-0813">Transport</keyword>
<proteinExistence type="inferred from homology"/>
<evidence type="ECO:0000256" key="1">
    <source>
        <dbReference type="ARBA" id="ARBA00004651"/>
    </source>
</evidence>
<keyword evidence="11 18" id="KW-0249">Electron transport</keyword>
<feature type="transmembrane region" description="Helical" evidence="19">
    <location>
        <begin position="356"/>
        <end position="376"/>
    </location>
</feature>
<feature type="transmembrane region" description="Helical" evidence="19">
    <location>
        <begin position="426"/>
        <end position="448"/>
    </location>
</feature>
<dbReference type="UniPathway" id="UPA00705"/>
<keyword evidence="6 18" id="KW-0349">Heme</keyword>
<evidence type="ECO:0000256" key="17">
    <source>
        <dbReference type="ARBA" id="ARBA00047816"/>
    </source>
</evidence>
<feature type="transmembrane region" description="Helical" evidence="19">
    <location>
        <begin position="396"/>
        <end position="414"/>
    </location>
</feature>
<dbReference type="InterPro" id="IPR000883">
    <property type="entry name" value="Cyt_C_Oxase_1"/>
</dbReference>
<dbReference type="NCBIfam" id="TIGR02891">
    <property type="entry name" value="CtaD_CoxA"/>
    <property type="match status" value="1"/>
</dbReference>
<dbReference type="RefSeq" id="WP_112282308.1">
    <property type="nucleotide sequence ID" value="NZ_MASW01000002.1"/>
</dbReference>
<name>A0A2V4B2R9_9PSEU</name>
<dbReference type="PROSITE" id="PS50855">
    <property type="entry name" value="COX1"/>
    <property type="match status" value="1"/>
</dbReference>
<dbReference type="InterPro" id="IPR023615">
    <property type="entry name" value="Cyt_c_Oxase_su1_BS"/>
</dbReference>
<gene>
    <name evidence="20" type="ORF">BAY60_18465</name>
</gene>
<keyword evidence="5 19" id="KW-1003">Cell membrane</keyword>
<feature type="transmembrane region" description="Helical" evidence="19">
    <location>
        <begin position="120"/>
        <end position="138"/>
    </location>
</feature>
<feature type="transmembrane region" description="Helical" evidence="19">
    <location>
        <begin position="288"/>
        <end position="307"/>
    </location>
</feature>
<feature type="transmembrane region" description="Helical" evidence="19">
    <location>
        <begin position="468"/>
        <end position="489"/>
    </location>
</feature>
<evidence type="ECO:0000256" key="9">
    <source>
        <dbReference type="ARBA" id="ARBA00022723"/>
    </source>
</evidence>
<evidence type="ECO:0000256" key="3">
    <source>
        <dbReference type="ARBA" id="ARBA00009578"/>
    </source>
</evidence>
<dbReference type="GO" id="GO:0015990">
    <property type="term" value="P:electron transport coupled proton transport"/>
    <property type="evidence" value="ECO:0007669"/>
    <property type="project" value="InterPro"/>
</dbReference>
<dbReference type="InterPro" id="IPR023616">
    <property type="entry name" value="Cyt_c_oxase-like_su1_dom"/>
</dbReference>
<sequence length="586" mass="65036">MAVRPGRIALRRAAAHRAPKGSRLLSLLRTTDHKQIGILYLTTSFAFFLIGGALALLMRGELARPGLQFLSQEQYNQLFTMHGTIMLLLYATPNLFAFANLVMPLQIGSPDMAFPRLNALSYWLFLFGGTIVVASLLTPGGGADFGWTAYTPLARAEYSPGIGGELWIFGLIVSGLGTILGAVNVITTIVCLRCPGMTMWRMPIFTWNILFTSVLILAAFPILTAALFALAADRLLGAHAFDPANGGVILWQHLFWFFGHPEVYIVALPFFGIITEIIPVFSRKPLFGYRLMVFATMGITALSFAVWAHHMFATGAVLLPFFSFLTFAIAVPTGIKFFNWIGTMWKGTLTFETPMLFSVGFLVTFLLGGLTGVLLAAPPLDFQITDSYFVVAHFHYVLFGTIVFATFAGVYFWFPKITGRMLDEPLGKLHFWLTFIGFHLTFLVQHWLGAEGMPRRYADYLPSDGFTMLNTISTIGAFVLGLSMLPFLWNVVRSYRYGDVVEVDDPWGYGNSLEWATSCPPPRHNFTELPRIRSERPAFELHYPHMIERLHGEGHITLTGKAIPHAANPEPPPKTAPEATKGDTGR</sequence>
<reference evidence="20 21" key="1">
    <citation type="submission" date="2016-07" db="EMBL/GenBank/DDBJ databases">
        <title>Draft genome sequence of Prauserella muralis DSM 45305, isolated from a mould-covered wall in an indoor environment.</title>
        <authorList>
            <person name="Ruckert C."/>
            <person name="Albersmeier A."/>
            <person name="Jiang C.-L."/>
            <person name="Jiang Y."/>
            <person name="Kalinowski J."/>
            <person name="Schneider O."/>
            <person name="Winkler A."/>
            <person name="Zotchev S.B."/>
        </authorList>
    </citation>
    <scope>NUCLEOTIDE SEQUENCE [LARGE SCALE GENOMIC DNA]</scope>
    <source>
        <strain evidence="20 21">DSM 45305</strain>
    </source>
</reference>
<feature type="transmembrane region" description="Helical" evidence="19">
    <location>
        <begin position="78"/>
        <end position="99"/>
    </location>
</feature>
<keyword evidence="7 18" id="KW-0679">Respiratory chain</keyword>
<evidence type="ECO:0000256" key="5">
    <source>
        <dbReference type="ARBA" id="ARBA00022475"/>
    </source>
</evidence>
<dbReference type="GO" id="GO:0004129">
    <property type="term" value="F:cytochrome-c oxidase activity"/>
    <property type="evidence" value="ECO:0007669"/>
    <property type="project" value="UniProtKB-EC"/>
</dbReference>
<keyword evidence="14 19" id="KW-0186">Copper</keyword>
<dbReference type="SUPFAM" id="SSF81442">
    <property type="entry name" value="Cytochrome c oxidase subunit I-like"/>
    <property type="match status" value="1"/>
</dbReference>
<dbReference type="InterPro" id="IPR014241">
    <property type="entry name" value="Cyt_c_oxidase_su1_bac"/>
</dbReference>
<keyword evidence="21" id="KW-1185">Reference proteome</keyword>
<evidence type="ECO:0000256" key="13">
    <source>
        <dbReference type="ARBA" id="ARBA00023004"/>
    </source>
</evidence>
<keyword evidence="13 19" id="KW-0408">Iron</keyword>
<evidence type="ECO:0000256" key="15">
    <source>
        <dbReference type="ARBA" id="ARBA00023136"/>
    </source>
</evidence>